<comment type="caution">
    <text evidence="2">The sequence shown here is derived from an EMBL/GenBank/DDBJ whole genome shotgun (WGS) entry which is preliminary data.</text>
</comment>
<sequence length="323" mass="35026">MPTTFATDLTKEEMQNLVSGRNTMDRGDKNNGITEYCLEPIFDPDPTVDTTCSGCIHVAPAPLVCLSLPFLLCNFVTINEREHAAAMYCGKYVGSIQSPGFHLLPCCCLQLRRISTATRTMSMKGLKVVDSRGNPVVVSAVVTFEPTSAKKASIDVQNPWPNESPYVSGPTFLQLQAEAVLKQVTSRFPYEAPEGQPSLQTEGASISHQLISNLQSRVMITGARILSFDLVDLSYAPEIAQAMLVRQQASALVDARKLIVEAAVDMTTMAVAQLEEKMQRGAPLPDSMKDRLCANLLTVVCSNEAVTPTIGVGTAAADTYRDY</sequence>
<dbReference type="PANTHER" id="PTHR43446">
    <property type="entry name" value="MEMBRANE PROTEIN-RELATED"/>
    <property type="match status" value="1"/>
</dbReference>
<dbReference type="AlphaFoldDB" id="A0A9K3LMY7"/>
<keyword evidence="3" id="KW-1185">Reference proteome</keyword>
<dbReference type="Pfam" id="PF01145">
    <property type="entry name" value="Band_7"/>
    <property type="match status" value="1"/>
</dbReference>
<reference evidence="2" key="2">
    <citation type="submission" date="2021-04" db="EMBL/GenBank/DDBJ databases">
        <authorList>
            <person name="Podell S."/>
        </authorList>
    </citation>
    <scope>NUCLEOTIDE SEQUENCE</scope>
    <source>
        <strain evidence="2">Hildebrandi</strain>
    </source>
</reference>
<accession>A0A9K3LMY7</accession>
<evidence type="ECO:0000259" key="1">
    <source>
        <dbReference type="Pfam" id="PF01145"/>
    </source>
</evidence>
<dbReference type="OrthoDB" id="2105077at2759"/>
<dbReference type="InterPro" id="IPR001107">
    <property type="entry name" value="Band_7"/>
</dbReference>
<proteinExistence type="predicted"/>
<dbReference type="PANTHER" id="PTHR43446:SF1">
    <property type="entry name" value="BAND 7 DOMAIN-CONTAINING PROTEIN"/>
    <property type="match status" value="1"/>
</dbReference>
<gene>
    <name evidence="2" type="ORF">IV203_038653</name>
</gene>
<dbReference type="EMBL" id="JAGRRH010000009">
    <property type="protein sequence ID" value="KAG7365449.1"/>
    <property type="molecule type" value="Genomic_DNA"/>
</dbReference>
<feature type="domain" description="Band 7" evidence="1">
    <location>
        <begin position="77"/>
        <end position="255"/>
    </location>
</feature>
<protein>
    <submittedName>
        <fullName evidence="2">SPFH domain / Band 7 family protein</fullName>
    </submittedName>
</protein>
<reference evidence="2" key="1">
    <citation type="journal article" date="2021" name="Sci. Rep.">
        <title>Diploid genomic architecture of Nitzschia inconspicua, an elite biomass production diatom.</title>
        <authorList>
            <person name="Oliver A."/>
            <person name="Podell S."/>
            <person name="Pinowska A."/>
            <person name="Traller J.C."/>
            <person name="Smith S.R."/>
            <person name="McClure R."/>
            <person name="Beliaev A."/>
            <person name="Bohutskyi P."/>
            <person name="Hill E.A."/>
            <person name="Rabines A."/>
            <person name="Zheng H."/>
            <person name="Allen L.Z."/>
            <person name="Kuo A."/>
            <person name="Grigoriev I.V."/>
            <person name="Allen A.E."/>
            <person name="Hazlebeck D."/>
            <person name="Allen E.E."/>
        </authorList>
    </citation>
    <scope>NUCLEOTIDE SEQUENCE</scope>
    <source>
        <strain evidence="2">Hildebrandi</strain>
    </source>
</reference>
<evidence type="ECO:0000313" key="2">
    <source>
        <dbReference type="EMBL" id="KAG7365449.1"/>
    </source>
</evidence>
<organism evidence="2 3">
    <name type="scientific">Nitzschia inconspicua</name>
    <dbReference type="NCBI Taxonomy" id="303405"/>
    <lineage>
        <taxon>Eukaryota</taxon>
        <taxon>Sar</taxon>
        <taxon>Stramenopiles</taxon>
        <taxon>Ochrophyta</taxon>
        <taxon>Bacillariophyta</taxon>
        <taxon>Bacillariophyceae</taxon>
        <taxon>Bacillariophycidae</taxon>
        <taxon>Bacillariales</taxon>
        <taxon>Bacillariaceae</taxon>
        <taxon>Nitzschia</taxon>
    </lineage>
</organism>
<name>A0A9K3LMY7_9STRA</name>
<evidence type="ECO:0000313" key="3">
    <source>
        <dbReference type="Proteomes" id="UP000693970"/>
    </source>
</evidence>
<dbReference type="Proteomes" id="UP000693970">
    <property type="component" value="Unassembled WGS sequence"/>
</dbReference>